<accession>A0A8H8TTY7</accession>
<evidence type="ECO:0000256" key="2">
    <source>
        <dbReference type="SAM" id="Phobius"/>
    </source>
</evidence>
<sequence length="522" mass="56225">MPQHSLSPSPRLGPHREEPYPESLDISSSANQDIATPAAHAQADRHQEGDHDDDIFGSIGPPSTTIPATSHANRDQLPAWANRRHELRPVTPDRLRSSLAKLKNKVLPPPIAPATPPNKTLFPPSALGAAPLCRASYPIFGSATQTPVKKRSKSSVHIDTRGSPAILPKRQVVARRKTVPRKWFPSATPSLATKPSLFAWLWSYNPIACLCGTSSYLLSVCRVTGSMLYNLACRYGRLRGAFALIVVLLICKALLTILLTPIFSLVADDLLTVCNFVKAKASSVRHKSSRFRWYLSEHTMVPFLRASKKSRYVSRWMAVLNEQSPADSTSNASSSANLVNSFTDLATAVAAATVTATTTATATITATATTVAMTTALSKPAATDIVLTPDVVPQAATSTSAHIGEAKVVLVWAEPDKVQSCMQLITSLLHDSLASPPAASWSTSSNSEPVSSLEQLYQLHPSVKAAADKHPECFQAPMDMFATGSDPSHPYDSYLARNTYLVLEKRQSGRATVDQDSSGSNI</sequence>
<evidence type="ECO:0000256" key="1">
    <source>
        <dbReference type="SAM" id="MobiDB-lite"/>
    </source>
</evidence>
<evidence type="ECO:0000313" key="3">
    <source>
        <dbReference type="EMBL" id="SYW81446.1"/>
    </source>
</evidence>
<dbReference type="EMBL" id="ULHB01000097">
    <property type="protein sequence ID" value="SYW81446.1"/>
    <property type="molecule type" value="Genomic_DNA"/>
</dbReference>
<comment type="caution">
    <text evidence="3">The sequence shown here is derived from an EMBL/GenBank/DDBJ whole genome shotgun (WGS) entry which is preliminary data.</text>
</comment>
<feature type="transmembrane region" description="Helical" evidence="2">
    <location>
        <begin position="197"/>
        <end position="220"/>
    </location>
</feature>
<keyword evidence="2" id="KW-0472">Membrane</keyword>
<evidence type="ECO:0000313" key="4">
    <source>
        <dbReference type="Proteomes" id="UP000658997"/>
    </source>
</evidence>
<gene>
    <name evidence="3" type="ORF">UBRO2_04316</name>
</gene>
<keyword evidence="2" id="KW-1133">Transmembrane helix</keyword>
<proteinExistence type="predicted"/>
<feature type="compositionally biased region" description="Polar residues" evidence="1">
    <location>
        <begin position="61"/>
        <end position="71"/>
    </location>
</feature>
<organism evidence="3 4">
    <name type="scientific">Ustilago bromivora</name>
    <dbReference type="NCBI Taxonomy" id="307758"/>
    <lineage>
        <taxon>Eukaryota</taxon>
        <taxon>Fungi</taxon>
        <taxon>Dikarya</taxon>
        <taxon>Basidiomycota</taxon>
        <taxon>Ustilaginomycotina</taxon>
        <taxon>Ustilaginomycetes</taxon>
        <taxon>Ustilaginales</taxon>
        <taxon>Ustilaginaceae</taxon>
        <taxon>Ustilago</taxon>
    </lineage>
</organism>
<dbReference type="Proteomes" id="UP000658997">
    <property type="component" value="Unassembled WGS sequence"/>
</dbReference>
<dbReference type="AlphaFoldDB" id="A0A8H8TTY7"/>
<keyword evidence="2" id="KW-0812">Transmembrane</keyword>
<name>A0A8H8TTY7_9BASI</name>
<keyword evidence="4" id="KW-1185">Reference proteome</keyword>
<feature type="region of interest" description="Disordered" evidence="1">
    <location>
        <begin position="1"/>
        <end position="72"/>
    </location>
</feature>
<protein>
    <submittedName>
        <fullName evidence="3">Uncharacterized protein</fullName>
    </submittedName>
</protein>
<reference evidence="3" key="1">
    <citation type="submission" date="2018-08" db="EMBL/GenBank/DDBJ databases">
        <authorList>
            <person name="Guldener U."/>
        </authorList>
    </citation>
    <scope>NUCLEOTIDE SEQUENCE</scope>
    <source>
        <strain evidence="3">UB2</strain>
    </source>
</reference>
<feature type="transmembrane region" description="Helical" evidence="2">
    <location>
        <begin position="241"/>
        <end position="266"/>
    </location>
</feature>
<feature type="compositionally biased region" description="Polar residues" evidence="1">
    <location>
        <begin position="25"/>
        <end position="34"/>
    </location>
</feature>